<dbReference type="EC" id="5.4.99.5" evidence="1"/>
<dbReference type="PANTHER" id="PTHR38041">
    <property type="entry name" value="CHORISMATE MUTASE"/>
    <property type="match status" value="1"/>
</dbReference>
<dbReference type="InterPro" id="IPR036263">
    <property type="entry name" value="Chorismate_II_sf"/>
</dbReference>
<dbReference type="SUPFAM" id="SSF48600">
    <property type="entry name" value="Chorismate mutase II"/>
    <property type="match status" value="1"/>
</dbReference>
<dbReference type="PROSITE" id="PS51168">
    <property type="entry name" value="CHORISMATE_MUT_2"/>
    <property type="match status" value="1"/>
</dbReference>
<gene>
    <name evidence="4" type="ORF">SAMN02745119_02962</name>
</gene>
<dbReference type="STRING" id="115783.SAMN02745119_02962"/>
<keyword evidence="5" id="KW-1185">Reference proteome</keyword>
<evidence type="ECO:0000313" key="5">
    <source>
        <dbReference type="Proteomes" id="UP000190102"/>
    </source>
</evidence>
<sequence length="95" mass="11369">MDINEIRLRIDLLDDVLLRIFNERARLALEIGHHKKLLDLPVYDPSREKRIFARMKDDNPGPLDDGAIIRLFERVIDESRRLERIMTQQEEQEEC</sequence>
<keyword evidence="2" id="KW-0413">Isomerase</keyword>
<dbReference type="GO" id="GO:0046417">
    <property type="term" value="P:chorismate metabolic process"/>
    <property type="evidence" value="ECO:0007669"/>
    <property type="project" value="InterPro"/>
</dbReference>
<dbReference type="GO" id="GO:0009697">
    <property type="term" value="P:salicylic acid biosynthetic process"/>
    <property type="evidence" value="ECO:0007669"/>
    <property type="project" value="TreeGrafter"/>
</dbReference>
<dbReference type="InterPro" id="IPR002701">
    <property type="entry name" value="CM_II_prokaryot"/>
</dbReference>
<evidence type="ECO:0000259" key="3">
    <source>
        <dbReference type="PROSITE" id="PS51168"/>
    </source>
</evidence>
<dbReference type="AlphaFoldDB" id="A0A1T4RNP4"/>
<evidence type="ECO:0000256" key="2">
    <source>
        <dbReference type="ARBA" id="ARBA00023235"/>
    </source>
</evidence>
<dbReference type="Proteomes" id="UP000190102">
    <property type="component" value="Unassembled WGS sequence"/>
</dbReference>
<reference evidence="5" key="1">
    <citation type="submission" date="2017-02" db="EMBL/GenBank/DDBJ databases">
        <authorList>
            <person name="Varghese N."/>
            <person name="Submissions S."/>
        </authorList>
    </citation>
    <scope>NUCLEOTIDE SEQUENCE [LARGE SCALE GENOMIC DNA]</scope>
    <source>
        <strain evidence="5">ATCC BAA-34</strain>
    </source>
</reference>
<protein>
    <recommendedName>
        <fullName evidence="1">chorismate mutase</fullName>
        <ecNumber evidence="1">5.4.99.5</ecNumber>
    </recommendedName>
</protein>
<evidence type="ECO:0000256" key="1">
    <source>
        <dbReference type="ARBA" id="ARBA00012404"/>
    </source>
</evidence>
<dbReference type="Pfam" id="PF01817">
    <property type="entry name" value="CM_2"/>
    <property type="match status" value="1"/>
</dbReference>
<dbReference type="Gene3D" id="1.20.59.10">
    <property type="entry name" value="Chorismate mutase"/>
    <property type="match status" value="1"/>
</dbReference>
<dbReference type="OrthoDB" id="9802281at2"/>
<dbReference type="InterPro" id="IPR051331">
    <property type="entry name" value="Chorismate_mutase-related"/>
</dbReference>
<dbReference type="GO" id="GO:0004106">
    <property type="term" value="F:chorismate mutase activity"/>
    <property type="evidence" value="ECO:0007669"/>
    <property type="project" value="UniProtKB-EC"/>
</dbReference>
<evidence type="ECO:0000313" key="4">
    <source>
        <dbReference type="EMBL" id="SKA17291.1"/>
    </source>
</evidence>
<name>A0A1T4RNP4_9BACT</name>
<dbReference type="PANTHER" id="PTHR38041:SF1">
    <property type="entry name" value="CHORISMATE MUTASE"/>
    <property type="match status" value="1"/>
</dbReference>
<proteinExistence type="predicted"/>
<dbReference type="RefSeq" id="WP_078791185.1">
    <property type="nucleotide sequence ID" value="NZ_FUWR01000022.1"/>
</dbReference>
<organism evidence="4 5">
    <name type="scientific">Trichlorobacter thiogenes</name>
    <dbReference type="NCBI Taxonomy" id="115783"/>
    <lineage>
        <taxon>Bacteria</taxon>
        <taxon>Pseudomonadati</taxon>
        <taxon>Thermodesulfobacteriota</taxon>
        <taxon>Desulfuromonadia</taxon>
        <taxon>Geobacterales</taxon>
        <taxon>Geobacteraceae</taxon>
        <taxon>Trichlorobacter</taxon>
    </lineage>
</organism>
<dbReference type="InterPro" id="IPR036979">
    <property type="entry name" value="CM_dom_sf"/>
</dbReference>
<accession>A0A1T4RNP4</accession>
<dbReference type="EMBL" id="FUWR01000022">
    <property type="protein sequence ID" value="SKA17291.1"/>
    <property type="molecule type" value="Genomic_DNA"/>
</dbReference>
<dbReference type="SMART" id="SM00830">
    <property type="entry name" value="CM_2"/>
    <property type="match status" value="1"/>
</dbReference>
<feature type="domain" description="Chorismate mutase" evidence="3">
    <location>
        <begin position="1"/>
        <end position="87"/>
    </location>
</feature>